<evidence type="ECO:0008006" key="4">
    <source>
        <dbReference type="Google" id="ProtNLM"/>
    </source>
</evidence>
<sequence>MKQTLIISLVIAVMTLIGYSIYALFMWGAPRLIYKQHSCDFANIDNVEMHAEIDIPRIDSFDCQYDRTSLTKTVCFYLAPRKETWRRYITVNKFIRVPENTLPDTADFRPSVIADASHAYFTTEGSYNDERWHTLLDSNALRLWVTIHYGKQ</sequence>
<evidence type="ECO:0000313" key="2">
    <source>
        <dbReference type="EMBL" id="GAA4453724.1"/>
    </source>
</evidence>
<evidence type="ECO:0000256" key="1">
    <source>
        <dbReference type="SAM" id="Phobius"/>
    </source>
</evidence>
<evidence type="ECO:0000313" key="3">
    <source>
        <dbReference type="Proteomes" id="UP001501410"/>
    </source>
</evidence>
<dbReference type="RefSeq" id="WP_344824674.1">
    <property type="nucleotide sequence ID" value="NZ_BAABEZ010000022.1"/>
</dbReference>
<keyword evidence="1" id="KW-0812">Transmembrane</keyword>
<organism evidence="2 3">
    <name type="scientific">Rurimicrobium arvi</name>
    <dbReference type="NCBI Taxonomy" id="2049916"/>
    <lineage>
        <taxon>Bacteria</taxon>
        <taxon>Pseudomonadati</taxon>
        <taxon>Bacteroidota</taxon>
        <taxon>Chitinophagia</taxon>
        <taxon>Chitinophagales</taxon>
        <taxon>Chitinophagaceae</taxon>
        <taxon>Rurimicrobium</taxon>
    </lineage>
</organism>
<keyword evidence="1" id="KW-0472">Membrane</keyword>
<dbReference type="Proteomes" id="UP001501410">
    <property type="component" value="Unassembled WGS sequence"/>
</dbReference>
<dbReference type="EMBL" id="BAABEZ010000022">
    <property type="protein sequence ID" value="GAA4453724.1"/>
    <property type="molecule type" value="Genomic_DNA"/>
</dbReference>
<comment type="caution">
    <text evidence="2">The sequence shown here is derived from an EMBL/GenBank/DDBJ whole genome shotgun (WGS) entry which is preliminary data.</text>
</comment>
<name>A0ABP8MSS8_9BACT</name>
<accession>A0ABP8MSS8</accession>
<keyword evidence="3" id="KW-1185">Reference proteome</keyword>
<feature type="transmembrane region" description="Helical" evidence="1">
    <location>
        <begin position="6"/>
        <end position="27"/>
    </location>
</feature>
<reference evidence="3" key="1">
    <citation type="journal article" date="2019" name="Int. J. Syst. Evol. Microbiol.">
        <title>The Global Catalogue of Microorganisms (GCM) 10K type strain sequencing project: providing services to taxonomists for standard genome sequencing and annotation.</title>
        <authorList>
            <consortium name="The Broad Institute Genomics Platform"/>
            <consortium name="The Broad Institute Genome Sequencing Center for Infectious Disease"/>
            <person name="Wu L."/>
            <person name="Ma J."/>
        </authorList>
    </citation>
    <scope>NUCLEOTIDE SEQUENCE [LARGE SCALE GENOMIC DNA]</scope>
    <source>
        <strain evidence="3">JCM 31921</strain>
    </source>
</reference>
<keyword evidence="1" id="KW-1133">Transmembrane helix</keyword>
<protein>
    <recommendedName>
        <fullName evidence="4">DUF1254 domain-containing protein</fullName>
    </recommendedName>
</protein>
<proteinExistence type="predicted"/>
<gene>
    <name evidence="2" type="ORF">GCM10023092_14540</name>
</gene>